<proteinExistence type="predicted"/>
<organism evidence="3 4">
    <name type="scientific">Gossypium raimondii</name>
    <name type="common">Peruvian cotton</name>
    <name type="synonym">Gossypium klotzschianum subsp. raimondii</name>
    <dbReference type="NCBI Taxonomy" id="29730"/>
    <lineage>
        <taxon>Eukaryota</taxon>
        <taxon>Viridiplantae</taxon>
        <taxon>Streptophyta</taxon>
        <taxon>Embryophyta</taxon>
        <taxon>Tracheophyta</taxon>
        <taxon>Spermatophyta</taxon>
        <taxon>Magnoliopsida</taxon>
        <taxon>eudicotyledons</taxon>
        <taxon>Gunneridae</taxon>
        <taxon>Pentapetalae</taxon>
        <taxon>rosids</taxon>
        <taxon>malvids</taxon>
        <taxon>Malvales</taxon>
        <taxon>Malvaceae</taxon>
        <taxon>Malvoideae</taxon>
        <taxon>Gossypium</taxon>
    </lineage>
</organism>
<dbReference type="AlphaFoldDB" id="A0A7J8P7N1"/>
<evidence type="ECO:0000256" key="2">
    <source>
        <dbReference type="ARBA" id="ARBA00023002"/>
    </source>
</evidence>
<name>A0A7J8P7N1_GOSRA</name>
<evidence type="ECO:0000313" key="4">
    <source>
        <dbReference type="Proteomes" id="UP000593578"/>
    </source>
</evidence>
<comment type="caution">
    <text evidence="3">The sequence shown here is derived from an EMBL/GenBank/DDBJ whole genome shotgun (WGS) entry which is preliminary data.</text>
</comment>
<dbReference type="PANTHER" id="PTHR43625:SF40">
    <property type="entry name" value="ALDO-KETO REDUCTASE YAKC [NADP(+)]"/>
    <property type="match status" value="1"/>
</dbReference>
<reference evidence="3 4" key="1">
    <citation type="journal article" date="2019" name="Genome Biol. Evol.">
        <title>Insights into the evolution of the New World diploid cottons (Gossypium, subgenus Houzingenia) based on genome sequencing.</title>
        <authorList>
            <person name="Grover C.E."/>
            <person name="Arick M.A. 2nd"/>
            <person name="Thrash A."/>
            <person name="Conover J.L."/>
            <person name="Sanders W.S."/>
            <person name="Peterson D.G."/>
            <person name="Frelichowski J.E."/>
            <person name="Scheffler J.A."/>
            <person name="Scheffler B.E."/>
            <person name="Wendel J.F."/>
        </authorList>
    </citation>
    <scope>NUCLEOTIDE SEQUENCE [LARGE SCALE GENOMIC DNA]</scope>
    <source>
        <strain evidence="3">8</strain>
        <tissue evidence="3">Leaf</tissue>
    </source>
</reference>
<dbReference type="Proteomes" id="UP000593578">
    <property type="component" value="Unassembled WGS sequence"/>
</dbReference>
<keyword evidence="2" id="KW-0560">Oxidoreductase</keyword>
<feature type="non-terminal residue" evidence="3">
    <location>
        <position position="1"/>
    </location>
</feature>
<gene>
    <name evidence="3" type="ORF">Gorai_016058</name>
</gene>
<protein>
    <recommendedName>
        <fullName evidence="5">NADP-dependent oxidoreductase domain-containing protein</fullName>
    </recommendedName>
</protein>
<dbReference type="GO" id="GO:0005737">
    <property type="term" value="C:cytoplasm"/>
    <property type="evidence" value="ECO:0007669"/>
    <property type="project" value="TreeGrafter"/>
</dbReference>
<accession>A0A7J8P7N1</accession>
<dbReference type="PANTHER" id="PTHR43625">
    <property type="entry name" value="AFLATOXIN B1 ALDEHYDE REDUCTASE"/>
    <property type="match status" value="1"/>
</dbReference>
<evidence type="ECO:0000313" key="3">
    <source>
        <dbReference type="EMBL" id="MBA0585277.1"/>
    </source>
</evidence>
<dbReference type="InterPro" id="IPR050791">
    <property type="entry name" value="Aldo-Keto_reductase"/>
</dbReference>
<keyword evidence="1" id="KW-0521">NADP</keyword>
<dbReference type="InterPro" id="IPR036812">
    <property type="entry name" value="NAD(P)_OxRdtase_dom_sf"/>
</dbReference>
<dbReference type="GO" id="GO:0016491">
    <property type="term" value="F:oxidoreductase activity"/>
    <property type="evidence" value="ECO:0007669"/>
    <property type="project" value="UniProtKB-KW"/>
</dbReference>
<evidence type="ECO:0008006" key="5">
    <source>
        <dbReference type="Google" id="ProtNLM"/>
    </source>
</evidence>
<dbReference type="Gene3D" id="3.20.20.100">
    <property type="entry name" value="NADP-dependent oxidoreductase domain"/>
    <property type="match status" value="1"/>
</dbReference>
<evidence type="ECO:0000256" key="1">
    <source>
        <dbReference type="ARBA" id="ARBA00022857"/>
    </source>
</evidence>
<dbReference type="SUPFAM" id="SSF51430">
    <property type="entry name" value="NAD(P)-linked oxidoreductase"/>
    <property type="match status" value="1"/>
</dbReference>
<dbReference type="EMBL" id="JABEZZ010000005">
    <property type="protein sequence ID" value="MBA0585277.1"/>
    <property type="molecule type" value="Genomic_DNA"/>
</dbReference>
<sequence length="120" mass="13119">MMSRVPQSTFELAAKQISRGLLNCNETYGSGDCFALLLAKMGELKKLVEEGKMKYIGELDIGIVAYSPLGKGYKPIGNGTNNKFSVLFAVNIFKPIKHGCTVPQLALAWVLHQGDDIFPI</sequence>